<dbReference type="NCBIfam" id="NF002542">
    <property type="entry name" value="PRK02101.1-3"/>
    <property type="match status" value="1"/>
</dbReference>
<evidence type="ECO:0000313" key="3">
    <source>
        <dbReference type="Proteomes" id="UP000028006"/>
    </source>
</evidence>
<sequence length="257" mass="29374">MLMVISPAKTLDYDTPPATQTFSQPDFLKQAEALIKQLRTLTPADVGSLMKISDKLAQLNVARYEAWQQPFTAKNAKQAVLAFKGDVYTGLDAETLSEKQFAFTQKHLRILSGLYGILRPLDLMQAYRLEMGTKFANSGGKDLYAFWGDRITDKLNEEFAAQKHKVLINLASNEYFKSVKPRQLHVPVITPVFKDWKNGQYKIISFYAKKARGLMCRYAIDHKITKAAQLKDFDYEGYAFNESMSSDNEWVFIRDEV</sequence>
<organism evidence="2 3">
    <name type="scientific">Endozoicomonas montiporae</name>
    <dbReference type="NCBI Taxonomy" id="1027273"/>
    <lineage>
        <taxon>Bacteria</taxon>
        <taxon>Pseudomonadati</taxon>
        <taxon>Pseudomonadota</taxon>
        <taxon>Gammaproteobacteria</taxon>
        <taxon>Oceanospirillales</taxon>
        <taxon>Endozoicomonadaceae</taxon>
        <taxon>Endozoicomonas</taxon>
    </lineage>
</organism>
<accession>A0A081N2S0</accession>
<comment type="similarity">
    <text evidence="1">Belongs to the UPF0246 family.</text>
</comment>
<keyword evidence="3" id="KW-1185">Reference proteome</keyword>
<evidence type="ECO:0000313" key="2">
    <source>
        <dbReference type="EMBL" id="KEQ12743.1"/>
    </source>
</evidence>
<dbReference type="HAMAP" id="MF_00652">
    <property type="entry name" value="UPF0246"/>
    <property type="match status" value="1"/>
</dbReference>
<dbReference type="EMBL" id="JOKG01000004">
    <property type="protein sequence ID" value="KEQ12743.1"/>
    <property type="molecule type" value="Genomic_DNA"/>
</dbReference>
<dbReference type="PANTHER" id="PTHR30283">
    <property type="entry name" value="PEROXIDE STRESS RESPONSE PROTEIN YAAA"/>
    <property type="match status" value="1"/>
</dbReference>
<evidence type="ECO:0000256" key="1">
    <source>
        <dbReference type="HAMAP-Rule" id="MF_00652"/>
    </source>
</evidence>
<name>A0A081N2S0_9GAMM</name>
<reference evidence="2 3" key="1">
    <citation type="submission" date="2014-06" db="EMBL/GenBank/DDBJ databases">
        <title>Whole Genome Sequences of Three Symbiotic Endozoicomonas Bacteria.</title>
        <authorList>
            <person name="Neave M.J."/>
            <person name="Apprill A."/>
            <person name="Voolstra C.R."/>
        </authorList>
    </citation>
    <scope>NUCLEOTIDE SEQUENCE [LARGE SCALE GENOMIC DNA]</scope>
    <source>
        <strain evidence="2 3">LMG 24815</strain>
    </source>
</reference>
<protein>
    <recommendedName>
        <fullName evidence="1">UPF0246 protein GZ77_19965</fullName>
    </recommendedName>
</protein>
<dbReference type="Pfam" id="PF03883">
    <property type="entry name" value="H2O2_YaaD"/>
    <property type="match status" value="1"/>
</dbReference>
<dbReference type="AlphaFoldDB" id="A0A081N2S0"/>
<proteinExistence type="inferred from homology"/>
<dbReference type="GO" id="GO:0005829">
    <property type="term" value="C:cytosol"/>
    <property type="evidence" value="ECO:0007669"/>
    <property type="project" value="TreeGrafter"/>
</dbReference>
<dbReference type="Proteomes" id="UP000028006">
    <property type="component" value="Unassembled WGS sequence"/>
</dbReference>
<dbReference type="eggNOG" id="COG3022">
    <property type="taxonomic scope" value="Bacteria"/>
</dbReference>
<dbReference type="RefSeq" id="WP_034878101.1">
    <property type="nucleotide sequence ID" value="NZ_JOKG01000004.1"/>
</dbReference>
<dbReference type="PANTHER" id="PTHR30283:SF4">
    <property type="entry name" value="PEROXIDE STRESS RESISTANCE PROTEIN YAAA"/>
    <property type="match status" value="1"/>
</dbReference>
<gene>
    <name evidence="2" type="ORF">GZ77_19965</name>
</gene>
<dbReference type="GO" id="GO:0033194">
    <property type="term" value="P:response to hydroperoxide"/>
    <property type="evidence" value="ECO:0007669"/>
    <property type="project" value="TreeGrafter"/>
</dbReference>
<comment type="caution">
    <text evidence="2">The sequence shown here is derived from an EMBL/GenBank/DDBJ whole genome shotgun (WGS) entry which is preliminary data.</text>
</comment>
<dbReference type="InterPro" id="IPR005583">
    <property type="entry name" value="YaaA"/>
</dbReference>
<dbReference type="NCBIfam" id="NF002541">
    <property type="entry name" value="PRK02101.1-1"/>
    <property type="match status" value="1"/>
</dbReference>